<dbReference type="AlphaFoldDB" id="K0IE44"/>
<feature type="transmembrane region" description="Helical" evidence="1">
    <location>
        <begin position="15"/>
        <end position="33"/>
    </location>
</feature>
<evidence type="ECO:0000256" key="1">
    <source>
        <dbReference type="SAM" id="Phobius"/>
    </source>
</evidence>
<keyword evidence="1" id="KW-0812">Transmembrane</keyword>
<dbReference type="GeneID" id="13796314"/>
<dbReference type="KEGG" id="nga:Ngar_c01380"/>
<gene>
    <name evidence="2" type="ordered locus">Ngar_c01380</name>
</gene>
<dbReference type="Proteomes" id="UP000008037">
    <property type="component" value="Chromosome"/>
</dbReference>
<keyword evidence="1" id="KW-0472">Membrane</keyword>
<dbReference type="BioCyc" id="CNIT1237085:G1324-138-MONOMER"/>
<evidence type="ECO:0000313" key="3">
    <source>
        <dbReference type="Proteomes" id="UP000008037"/>
    </source>
</evidence>
<dbReference type="STRING" id="1237085.Ngar_c01380"/>
<proteinExistence type="predicted"/>
<evidence type="ECO:0000313" key="2">
    <source>
        <dbReference type="EMBL" id="AFU57088.1"/>
    </source>
</evidence>
<name>K0IE44_NITGG</name>
<keyword evidence="3" id="KW-1185">Reference proteome</keyword>
<dbReference type="RefSeq" id="WP_015017661.1">
    <property type="nucleotide sequence ID" value="NC_018719.1"/>
</dbReference>
<dbReference type="HOGENOM" id="CLU_101753_0_0_2"/>
<organism evidence="2 3">
    <name type="scientific">Nitrososphaera gargensis (strain Ga9.2)</name>
    <dbReference type="NCBI Taxonomy" id="1237085"/>
    <lineage>
        <taxon>Archaea</taxon>
        <taxon>Nitrososphaerota</taxon>
        <taxon>Nitrososphaeria</taxon>
        <taxon>Nitrososphaerales</taxon>
        <taxon>Nitrososphaeraceae</taxon>
        <taxon>Nitrososphaera</taxon>
    </lineage>
</organism>
<keyword evidence="1" id="KW-1133">Transmembrane helix</keyword>
<dbReference type="OrthoDB" id="9841at2157"/>
<accession>K0IE44</accession>
<protein>
    <submittedName>
        <fullName evidence="2">Uncharacterized protein</fullName>
    </submittedName>
</protein>
<sequence>MKAKKKPGKIQRRDIYYIAGAVAVLAVAIALIGSREVPKPEIMAHGEQVAYHHHVRFEYYLDGQKQVVPANIGVPIDQNHPLGRYGVAGIAPIHTHETDGLIHMESKDEEKPFTFGEFLELWGLDLTDKQAALLANGERITDMEGYVLKDGASLRLEVTTQQ</sequence>
<dbReference type="InParanoid" id="K0IE44"/>
<dbReference type="EMBL" id="CP002408">
    <property type="protein sequence ID" value="AFU57088.1"/>
    <property type="molecule type" value="Genomic_DNA"/>
</dbReference>
<reference evidence="2 3" key="1">
    <citation type="journal article" date="2012" name="Environ. Microbiol.">
        <title>The genome of the ammonia-oxidizing Candidatus Nitrososphaera gargensis: insights into metabolic versatility and environmental adaptations.</title>
        <authorList>
            <person name="Spang A."/>
            <person name="Poehlein A."/>
            <person name="Offre P."/>
            <person name="Zumbragel S."/>
            <person name="Haider S."/>
            <person name="Rychlik N."/>
            <person name="Nowka B."/>
            <person name="Schmeisser C."/>
            <person name="Lebedeva E.V."/>
            <person name="Rattei T."/>
            <person name="Bohm C."/>
            <person name="Schmid M."/>
            <person name="Galushko A."/>
            <person name="Hatzenpichler R."/>
            <person name="Weinmaier T."/>
            <person name="Daniel R."/>
            <person name="Schleper C."/>
            <person name="Spieck E."/>
            <person name="Streit W."/>
            <person name="Wagner M."/>
        </authorList>
    </citation>
    <scope>NUCLEOTIDE SEQUENCE [LARGE SCALE GENOMIC DNA]</scope>
    <source>
        <strain evidence="3">Ga9.2</strain>
    </source>
</reference>